<evidence type="ECO:0000256" key="8">
    <source>
        <dbReference type="PIRNR" id="PIRNR003107"/>
    </source>
</evidence>
<dbReference type="PANTHER" id="PTHR42930:SF3">
    <property type="entry name" value="PHOSPHATE-SPECIFIC TRANSPORT SYSTEM ACCESSORY PROTEIN PHOU"/>
    <property type="match status" value="1"/>
</dbReference>
<feature type="domain" description="PhoU" evidence="9">
    <location>
        <begin position="121"/>
        <end position="206"/>
    </location>
</feature>
<dbReference type="InterPro" id="IPR026022">
    <property type="entry name" value="PhoU_dom"/>
</dbReference>
<dbReference type="InterPro" id="IPR028366">
    <property type="entry name" value="PhoU"/>
</dbReference>
<dbReference type="Proteomes" id="UP000029692">
    <property type="component" value="Unassembled WGS sequence"/>
</dbReference>
<dbReference type="GO" id="GO:0006817">
    <property type="term" value="P:phosphate ion transport"/>
    <property type="evidence" value="ECO:0007669"/>
    <property type="project" value="UniProtKB-KW"/>
</dbReference>
<dbReference type="PIRSF" id="PIRSF003107">
    <property type="entry name" value="PhoU"/>
    <property type="match status" value="1"/>
</dbReference>
<dbReference type="EMBL" id="JNUP01000049">
    <property type="protein sequence ID" value="KGE72729.1"/>
    <property type="molecule type" value="Genomic_DNA"/>
</dbReference>
<dbReference type="GO" id="GO:0045936">
    <property type="term" value="P:negative regulation of phosphate metabolic process"/>
    <property type="evidence" value="ECO:0007669"/>
    <property type="project" value="InterPro"/>
</dbReference>
<dbReference type="RefSeq" id="WP_037547012.1">
    <property type="nucleotide sequence ID" value="NZ_JNUP01000049.1"/>
</dbReference>
<keyword evidence="11" id="KW-1185">Reference proteome</keyword>
<comment type="subunit">
    <text evidence="3 8">Homodimer.</text>
</comment>
<organism evidence="10 11">
    <name type="scientific">Spirochaeta lutea</name>
    <dbReference type="NCBI Taxonomy" id="1480694"/>
    <lineage>
        <taxon>Bacteria</taxon>
        <taxon>Pseudomonadati</taxon>
        <taxon>Spirochaetota</taxon>
        <taxon>Spirochaetia</taxon>
        <taxon>Spirochaetales</taxon>
        <taxon>Spirochaetaceae</taxon>
        <taxon>Spirochaeta</taxon>
    </lineage>
</organism>
<comment type="caution">
    <text evidence="10">The sequence shown here is derived from an EMBL/GenBank/DDBJ whole genome shotgun (WGS) entry which is preliminary data.</text>
</comment>
<evidence type="ECO:0000256" key="1">
    <source>
        <dbReference type="ARBA" id="ARBA00004496"/>
    </source>
</evidence>
<dbReference type="GO" id="GO:0005737">
    <property type="term" value="C:cytoplasm"/>
    <property type="evidence" value="ECO:0007669"/>
    <property type="project" value="UniProtKB-SubCell"/>
</dbReference>
<evidence type="ECO:0000256" key="5">
    <source>
        <dbReference type="ARBA" id="ARBA00022490"/>
    </source>
</evidence>
<evidence type="ECO:0000256" key="3">
    <source>
        <dbReference type="ARBA" id="ARBA00011738"/>
    </source>
</evidence>
<evidence type="ECO:0000256" key="2">
    <source>
        <dbReference type="ARBA" id="ARBA00008107"/>
    </source>
</evidence>
<dbReference type="Pfam" id="PF01895">
    <property type="entry name" value="PhoU"/>
    <property type="match status" value="2"/>
</dbReference>
<evidence type="ECO:0000256" key="7">
    <source>
        <dbReference type="ARBA" id="ARBA00056181"/>
    </source>
</evidence>
<dbReference type="NCBIfam" id="TIGR02135">
    <property type="entry name" value="phoU_full"/>
    <property type="match status" value="1"/>
</dbReference>
<evidence type="ECO:0000256" key="6">
    <source>
        <dbReference type="ARBA" id="ARBA00022592"/>
    </source>
</evidence>
<keyword evidence="4 8" id="KW-0813">Transport</keyword>
<dbReference type="STRING" id="1480694.DC28_06745"/>
<evidence type="ECO:0000259" key="9">
    <source>
        <dbReference type="Pfam" id="PF01895"/>
    </source>
</evidence>
<dbReference type="PANTHER" id="PTHR42930">
    <property type="entry name" value="PHOSPHATE-SPECIFIC TRANSPORT SYSTEM ACCESSORY PROTEIN PHOU"/>
    <property type="match status" value="1"/>
</dbReference>
<name>A0A098QYI4_9SPIO</name>
<dbReference type="AlphaFoldDB" id="A0A098QYI4"/>
<evidence type="ECO:0000313" key="10">
    <source>
        <dbReference type="EMBL" id="KGE72729.1"/>
    </source>
</evidence>
<dbReference type="GO" id="GO:0030643">
    <property type="term" value="P:intracellular phosphate ion homeostasis"/>
    <property type="evidence" value="ECO:0007669"/>
    <property type="project" value="InterPro"/>
</dbReference>
<gene>
    <name evidence="10" type="ORF">DC28_06745</name>
</gene>
<dbReference type="InterPro" id="IPR038078">
    <property type="entry name" value="PhoU-like_sf"/>
</dbReference>
<proteinExistence type="inferred from homology"/>
<dbReference type="SUPFAM" id="SSF109755">
    <property type="entry name" value="PhoU-like"/>
    <property type="match status" value="1"/>
</dbReference>
<comment type="function">
    <text evidence="7 8">Plays a role in the regulation of phosphate uptake.</text>
</comment>
<dbReference type="eggNOG" id="COG0704">
    <property type="taxonomic scope" value="Bacteria"/>
</dbReference>
<protein>
    <recommendedName>
        <fullName evidence="8">Phosphate-specific transport system accessory protein PhoU</fullName>
    </recommendedName>
</protein>
<dbReference type="OrthoDB" id="9814256at2"/>
<evidence type="ECO:0000313" key="11">
    <source>
        <dbReference type="Proteomes" id="UP000029692"/>
    </source>
</evidence>
<dbReference type="Gene3D" id="1.20.58.220">
    <property type="entry name" value="Phosphate transport system protein phou homolog 2, domain 2"/>
    <property type="match status" value="1"/>
</dbReference>
<feature type="domain" description="PhoU" evidence="9">
    <location>
        <begin position="19"/>
        <end position="104"/>
    </location>
</feature>
<sequence length="219" mass="25448">MEYREDYHRELQAVRDAVLEIGTLVMHQVRQAFIALDTQNTQLAGEILEADKEVDALQYRIEDRCARIMATEQPVAGDLRELVTTIKIVSNMERIGDHAKHLIKALDRVSKPALEDAIPRLRRMADRGLEMLEETLRAFESRDFQQVIAIAQRDEEIDRMRHEYHDYLLNTMKSNPGSIPDSATLMFLNRFMERLGDHVTNICEWVYFAKTGHHVDLND</sequence>
<evidence type="ECO:0000256" key="4">
    <source>
        <dbReference type="ARBA" id="ARBA00022448"/>
    </source>
</evidence>
<comment type="subcellular location">
    <subcellularLocation>
        <location evidence="1 8">Cytoplasm</location>
    </subcellularLocation>
</comment>
<reference evidence="10 11" key="1">
    <citation type="submission" date="2014-05" db="EMBL/GenBank/DDBJ databases">
        <title>De novo Genome Sequence of Spirocheata sp.</title>
        <authorList>
            <person name="Shivani Y."/>
            <person name="Subhash Y."/>
            <person name="Tushar L."/>
            <person name="Sasikala C."/>
            <person name="Ramana C.V."/>
        </authorList>
    </citation>
    <scope>NUCLEOTIDE SEQUENCE [LARGE SCALE GENOMIC DNA]</scope>
    <source>
        <strain evidence="10 11">JC230</strain>
    </source>
</reference>
<keyword evidence="5 8" id="KW-0963">Cytoplasm</keyword>
<keyword evidence="6 8" id="KW-0592">Phosphate transport</keyword>
<dbReference type="FunFam" id="1.20.58.220:FF:000004">
    <property type="entry name" value="Phosphate-specific transport system accessory protein PhoU"/>
    <property type="match status" value="1"/>
</dbReference>
<comment type="similarity">
    <text evidence="2 8">Belongs to the PhoU family.</text>
</comment>
<accession>A0A098QYI4</accession>